<proteinExistence type="predicted"/>
<keyword evidence="2" id="KW-1133">Transmembrane helix</keyword>
<evidence type="ECO:0000256" key="2">
    <source>
        <dbReference type="SAM" id="Phobius"/>
    </source>
</evidence>
<keyword evidence="2" id="KW-0812">Transmembrane</keyword>
<feature type="region of interest" description="Disordered" evidence="1">
    <location>
        <begin position="75"/>
        <end position="133"/>
    </location>
</feature>
<feature type="transmembrane region" description="Helical" evidence="2">
    <location>
        <begin position="49"/>
        <end position="69"/>
    </location>
</feature>
<keyword evidence="4" id="KW-1185">Reference proteome</keyword>
<accession>A0ABP8CCF4</accession>
<feature type="transmembrane region" description="Helical" evidence="2">
    <location>
        <begin position="9"/>
        <end position="29"/>
    </location>
</feature>
<protein>
    <submittedName>
        <fullName evidence="3">Uncharacterized protein</fullName>
    </submittedName>
</protein>
<sequence>MSGKKISPVFIIFCAVGLLIIAFALFATFVAGSKVDDPDENKGEIQLQLASMLNFILIGMSLILVGLGFQHASGPNTTPAALPGQTPGYQYGQPAQQQYQYQVPQQQHQTPQHQAQQPGQQWGQQPPGAPPAQ</sequence>
<organism evidence="3 4">
    <name type="scientific">Actinomadura meridiana</name>
    <dbReference type="NCBI Taxonomy" id="559626"/>
    <lineage>
        <taxon>Bacteria</taxon>
        <taxon>Bacillati</taxon>
        <taxon>Actinomycetota</taxon>
        <taxon>Actinomycetes</taxon>
        <taxon>Streptosporangiales</taxon>
        <taxon>Thermomonosporaceae</taxon>
        <taxon>Actinomadura</taxon>
    </lineage>
</organism>
<comment type="caution">
    <text evidence="3">The sequence shown here is derived from an EMBL/GenBank/DDBJ whole genome shotgun (WGS) entry which is preliminary data.</text>
</comment>
<keyword evidence="2" id="KW-0472">Membrane</keyword>
<dbReference type="RefSeq" id="WP_344900715.1">
    <property type="nucleotide sequence ID" value="NZ_BAABAS010000018.1"/>
</dbReference>
<reference evidence="4" key="1">
    <citation type="journal article" date="2019" name="Int. J. Syst. Evol. Microbiol.">
        <title>The Global Catalogue of Microorganisms (GCM) 10K type strain sequencing project: providing services to taxonomists for standard genome sequencing and annotation.</title>
        <authorList>
            <consortium name="The Broad Institute Genomics Platform"/>
            <consortium name="The Broad Institute Genome Sequencing Center for Infectious Disease"/>
            <person name="Wu L."/>
            <person name="Ma J."/>
        </authorList>
    </citation>
    <scope>NUCLEOTIDE SEQUENCE [LARGE SCALE GENOMIC DNA]</scope>
    <source>
        <strain evidence="4">JCM 17440</strain>
    </source>
</reference>
<evidence type="ECO:0000313" key="3">
    <source>
        <dbReference type="EMBL" id="GAA4237580.1"/>
    </source>
</evidence>
<feature type="compositionally biased region" description="Low complexity" evidence="1">
    <location>
        <begin position="83"/>
        <end position="126"/>
    </location>
</feature>
<dbReference type="Proteomes" id="UP001501710">
    <property type="component" value="Unassembled WGS sequence"/>
</dbReference>
<name>A0ABP8CCF4_9ACTN</name>
<dbReference type="EMBL" id="BAABAS010000018">
    <property type="protein sequence ID" value="GAA4237580.1"/>
    <property type="molecule type" value="Genomic_DNA"/>
</dbReference>
<evidence type="ECO:0000256" key="1">
    <source>
        <dbReference type="SAM" id="MobiDB-lite"/>
    </source>
</evidence>
<evidence type="ECO:0000313" key="4">
    <source>
        <dbReference type="Proteomes" id="UP001501710"/>
    </source>
</evidence>
<gene>
    <name evidence="3" type="ORF">GCM10022254_50000</name>
</gene>